<organism evidence="1 2">
    <name type="scientific">Pyronema omphalodes (strain CBS 100304)</name>
    <name type="common">Pyronema confluens</name>
    <dbReference type="NCBI Taxonomy" id="1076935"/>
    <lineage>
        <taxon>Eukaryota</taxon>
        <taxon>Fungi</taxon>
        <taxon>Dikarya</taxon>
        <taxon>Ascomycota</taxon>
        <taxon>Pezizomycotina</taxon>
        <taxon>Pezizomycetes</taxon>
        <taxon>Pezizales</taxon>
        <taxon>Pyronemataceae</taxon>
        <taxon>Pyronema</taxon>
    </lineage>
</organism>
<sequence length="31" mass="3614">MYSMYHRWCKICLVTRMHSRGLAFGTIIAPA</sequence>
<proteinExistence type="predicted"/>
<evidence type="ECO:0000313" key="2">
    <source>
        <dbReference type="Proteomes" id="UP000018144"/>
    </source>
</evidence>
<gene>
    <name evidence="1" type="ORF">PCON_07658</name>
</gene>
<name>U4LRF5_PYROM</name>
<dbReference type="Proteomes" id="UP000018144">
    <property type="component" value="Unassembled WGS sequence"/>
</dbReference>
<keyword evidence="2" id="KW-1185">Reference proteome</keyword>
<dbReference type="EMBL" id="HF935391">
    <property type="protein sequence ID" value="CCX29861.1"/>
    <property type="molecule type" value="Genomic_DNA"/>
</dbReference>
<accession>U4LRF5</accession>
<reference evidence="1 2" key="1">
    <citation type="journal article" date="2013" name="PLoS Genet.">
        <title>The genome and development-dependent transcriptomes of Pyronema confluens: a window into fungal evolution.</title>
        <authorList>
            <person name="Traeger S."/>
            <person name="Altegoer F."/>
            <person name="Freitag M."/>
            <person name="Gabaldon T."/>
            <person name="Kempken F."/>
            <person name="Kumar A."/>
            <person name="Marcet-Houben M."/>
            <person name="Poggeler S."/>
            <person name="Stajich J.E."/>
            <person name="Nowrousian M."/>
        </authorList>
    </citation>
    <scope>NUCLEOTIDE SEQUENCE [LARGE SCALE GENOMIC DNA]</scope>
    <source>
        <strain evidence="2">CBS 100304</strain>
        <tissue evidence="1">Vegetative mycelium</tissue>
    </source>
</reference>
<dbReference type="AlphaFoldDB" id="U4LRF5"/>
<protein>
    <submittedName>
        <fullName evidence="1">Uncharacterized protein</fullName>
    </submittedName>
</protein>
<evidence type="ECO:0000313" key="1">
    <source>
        <dbReference type="EMBL" id="CCX29861.1"/>
    </source>
</evidence>